<evidence type="ECO:0000256" key="2">
    <source>
        <dbReference type="ARBA" id="ARBA00022475"/>
    </source>
</evidence>
<dbReference type="EMBL" id="CAJNOJ010000210">
    <property type="protein sequence ID" value="CAF1293831.1"/>
    <property type="molecule type" value="Genomic_DNA"/>
</dbReference>
<sequence length="313" mass="35646">MTNFTCISRWYFANLKKSIYLADDRILTTSGVHAHINSNRNSQIIESHRRKEQVSEHKSNSSTSLASNPRPVPLSMADQDTRYRLVLLGASRTGKSSIIHMFLNGKFLDTYKETVEDLHYREFTIDDKNIKVDILDTAGNMEFPAMRRLSIATSHAFILVYSVDSLASFEEIRRIIEQIKEQRTNYAEIPIVVVGNKTDRTVVREVEEQQVRAMLNELGPLHCRFAECTALDRASVIDVFLKLLSLVQLSAARQLSPILRRKVSERLKKKEFDDKSEKGLGRSRSLIRRTSMKKKGTASNEKHSSGTPDCLVS</sequence>
<protein>
    <recommendedName>
        <fullName evidence="13">GTP-binding protein Rhes</fullName>
    </recommendedName>
</protein>
<feature type="region of interest" description="Disordered" evidence="10">
    <location>
        <begin position="39"/>
        <end position="75"/>
    </location>
</feature>
<dbReference type="FunFam" id="3.40.50.300:FF:000475">
    <property type="entry name" value="GTP-binding protein Rhes"/>
    <property type="match status" value="1"/>
</dbReference>
<dbReference type="SUPFAM" id="SSF52540">
    <property type="entry name" value="P-loop containing nucleoside triphosphate hydrolases"/>
    <property type="match status" value="1"/>
</dbReference>
<feature type="compositionally biased region" description="Basic and acidic residues" evidence="10">
    <location>
        <begin position="46"/>
        <end position="59"/>
    </location>
</feature>
<dbReference type="NCBIfam" id="TIGR00231">
    <property type="entry name" value="small_GTP"/>
    <property type="match status" value="1"/>
</dbReference>
<gene>
    <name evidence="11" type="ORF">EDS130_LOCUS30235</name>
</gene>
<dbReference type="Proteomes" id="UP000663852">
    <property type="component" value="Unassembled WGS sequence"/>
</dbReference>
<comment type="similarity">
    <text evidence="9">Belongs to the small GTPase superfamily. RasD family.</text>
</comment>
<dbReference type="SMART" id="SM00175">
    <property type="entry name" value="RAB"/>
    <property type="match status" value="1"/>
</dbReference>
<dbReference type="InterPro" id="IPR027417">
    <property type="entry name" value="P-loop_NTPase"/>
</dbReference>
<dbReference type="Pfam" id="PF00071">
    <property type="entry name" value="Ras"/>
    <property type="match status" value="1"/>
</dbReference>
<feature type="compositionally biased region" description="Basic residues" evidence="10">
    <location>
        <begin position="285"/>
        <end position="296"/>
    </location>
</feature>
<dbReference type="GO" id="GO:0005525">
    <property type="term" value="F:GTP binding"/>
    <property type="evidence" value="ECO:0007669"/>
    <property type="project" value="UniProtKB-KW"/>
</dbReference>
<evidence type="ECO:0000256" key="1">
    <source>
        <dbReference type="ARBA" id="ARBA00004193"/>
    </source>
</evidence>
<evidence type="ECO:0000256" key="7">
    <source>
        <dbReference type="ARBA" id="ARBA00023288"/>
    </source>
</evidence>
<dbReference type="PROSITE" id="PS51421">
    <property type="entry name" value="RAS"/>
    <property type="match status" value="1"/>
</dbReference>
<keyword evidence="4" id="KW-0547">Nucleotide-binding</keyword>
<evidence type="ECO:0000256" key="9">
    <source>
        <dbReference type="ARBA" id="ARBA00038061"/>
    </source>
</evidence>
<dbReference type="AlphaFoldDB" id="A0A815DAS1"/>
<dbReference type="SMART" id="SM00174">
    <property type="entry name" value="RHO"/>
    <property type="match status" value="1"/>
</dbReference>
<keyword evidence="8" id="KW-0636">Prenylation</keyword>
<dbReference type="PRINTS" id="PR00449">
    <property type="entry name" value="RASTRNSFRMNG"/>
</dbReference>
<comment type="subcellular location">
    <subcellularLocation>
        <location evidence="1">Cell membrane</location>
        <topology evidence="1">Lipid-anchor</topology>
    </subcellularLocation>
</comment>
<evidence type="ECO:0000256" key="3">
    <source>
        <dbReference type="ARBA" id="ARBA00022481"/>
    </source>
</evidence>
<dbReference type="InterPro" id="IPR001806">
    <property type="entry name" value="Small_GTPase"/>
</dbReference>
<dbReference type="PANTHER" id="PTHR46149">
    <property type="entry name" value="MIP08469P"/>
    <property type="match status" value="1"/>
</dbReference>
<evidence type="ECO:0000313" key="11">
    <source>
        <dbReference type="EMBL" id="CAF1293831.1"/>
    </source>
</evidence>
<feature type="compositionally biased region" description="Basic and acidic residues" evidence="10">
    <location>
        <begin position="269"/>
        <end position="280"/>
    </location>
</feature>
<dbReference type="Gene3D" id="3.40.50.300">
    <property type="entry name" value="P-loop containing nucleotide triphosphate hydrolases"/>
    <property type="match status" value="1"/>
</dbReference>
<dbReference type="GO" id="GO:0003924">
    <property type="term" value="F:GTPase activity"/>
    <property type="evidence" value="ECO:0007669"/>
    <property type="project" value="InterPro"/>
</dbReference>
<keyword evidence="3" id="KW-0488">Methylation</keyword>
<keyword evidence="7" id="KW-0449">Lipoprotein</keyword>
<dbReference type="OrthoDB" id="265044at2759"/>
<dbReference type="PROSITE" id="PS51420">
    <property type="entry name" value="RHO"/>
    <property type="match status" value="1"/>
</dbReference>
<evidence type="ECO:0000256" key="5">
    <source>
        <dbReference type="ARBA" id="ARBA00023134"/>
    </source>
</evidence>
<dbReference type="InterPro" id="IPR005225">
    <property type="entry name" value="Small_GTP-bd"/>
</dbReference>
<evidence type="ECO:0000256" key="6">
    <source>
        <dbReference type="ARBA" id="ARBA00023136"/>
    </source>
</evidence>
<keyword evidence="5" id="KW-0342">GTP-binding</keyword>
<evidence type="ECO:0000256" key="8">
    <source>
        <dbReference type="ARBA" id="ARBA00023289"/>
    </source>
</evidence>
<reference evidence="11" key="1">
    <citation type="submission" date="2021-02" db="EMBL/GenBank/DDBJ databases">
        <authorList>
            <person name="Nowell W R."/>
        </authorList>
    </citation>
    <scope>NUCLEOTIDE SEQUENCE</scope>
</reference>
<organism evidence="11 12">
    <name type="scientific">Adineta ricciae</name>
    <name type="common">Rotifer</name>
    <dbReference type="NCBI Taxonomy" id="249248"/>
    <lineage>
        <taxon>Eukaryota</taxon>
        <taxon>Metazoa</taxon>
        <taxon>Spiralia</taxon>
        <taxon>Gnathifera</taxon>
        <taxon>Rotifera</taxon>
        <taxon>Eurotatoria</taxon>
        <taxon>Bdelloidea</taxon>
        <taxon>Adinetida</taxon>
        <taxon>Adinetidae</taxon>
        <taxon>Adineta</taxon>
    </lineage>
</organism>
<feature type="region of interest" description="Disordered" evidence="10">
    <location>
        <begin position="269"/>
        <end position="313"/>
    </location>
</feature>
<dbReference type="PROSITE" id="PS51419">
    <property type="entry name" value="RAB"/>
    <property type="match status" value="1"/>
</dbReference>
<dbReference type="GO" id="GO:0005886">
    <property type="term" value="C:plasma membrane"/>
    <property type="evidence" value="ECO:0007669"/>
    <property type="project" value="UniProtKB-SubCell"/>
</dbReference>
<evidence type="ECO:0000256" key="4">
    <source>
        <dbReference type="ARBA" id="ARBA00022741"/>
    </source>
</evidence>
<comment type="caution">
    <text evidence="11">The sequence shown here is derived from an EMBL/GenBank/DDBJ whole genome shotgun (WGS) entry which is preliminary data.</text>
</comment>
<keyword evidence="6" id="KW-0472">Membrane</keyword>
<evidence type="ECO:0000313" key="12">
    <source>
        <dbReference type="Proteomes" id="UP000663852"/>
    </source>
</evidence>
<name>A0A815DAS1_ADIRI</name>
<accession>A0A815DAS1</accession>
<dbReference type="PANTHER" id="PTHR46149:SF7">
    <property type="entry name" value="GTP-BINDING PROTEIN DI-RAS2"/>
    <property type="match status" value="1"/>
</dbReference>
<evidence type="ECO:0008006" key="13">
    <source>
        <dbReference type="Google" id="ProtNLM"/>
    </source>
</evidence>
<keyword evidence="2" id="KW-1003">Cell membrane</keyword>
<proteinExistence type="inferred from homology"/>
<evidence type="ECO:0000256" key="10">
    <source>
        <dbReference type="SAM" id="MobiDB-lite"/>
    </source>
</evidence>
<dbReference type="InterPro" id="IPR052236">
    <property type="entry name" value="Small_GTPase_RasD"/>
</dbReference>
<dbReference type="SMART" id="SM00173">
    <property type="entry name" value="RAS"/>
    <property type="match status" value="1"/>
</dbReference>